<feature type="non-terminal residue" evidence="1">
    <location>
        <position position="1"/>
    </location>
</feature>
<keyword evidence="2" id="KW-1185">Reference proteome</keyword>
<name>A0AAN6P2L4_9PEZI</name>
<accession>A0AAN6P2L4</accession>
<evidence type="ECO:0000313" key="2">
    <source>
        <dbReference type="Proteomes" id="UP001303222"/>
    </source>
</evidence>
<dbReference type="EMBL" id="MU859066">
    <property type="protein sequence ID" value="KAK3956416.1"/>
    <property type="molecule type" value="Genomic_DNA"/>
</dbReference>
<reference evidence="1" key="2">
    <citation type="submission" date="2023-06" db="EMBL/GenBank/DDBJ databases">
        <authorList>
            <consortium name="Lawrence Berkeley National Laboratory"/>
            <person name="Mondo S.J."/>
            <person name="Hensen N."/>
            <person name="Bonometti L."/>
            <person name="Westerberg I."/>
            <person name="Brannstrom I.O."/>
            <person name="Guillou S."/>
            <person name="Cros-Aarteil S."/>
            <person name="Calhoun S."/>
            <person name="Haridas S."/>
            <person name="Kuo A."/>
            <person name="Pangilinan J."/>
            <person name="Riley R."/>
            <person name="Labutti K."/>
            <person name="Andreopoulos B."/>
            <person name="Lipzen A."/>
            <person name="Chen C."/>
            <person name="Yanf M."/>
            <person name="Daum C."/>
            <person name="Ng V."/>
            <person name="Clum A."/>
            <person name="Steindorff A."/>
            <person name="Ohm R."/>
            <person name="Martin F."/>
            <person name="Silar P."/>
            <person name="Natvig D."/>
            <person name="Lalanne C."/>
            <person name="Gautier V."/>
            <person name="Ament-Velasquez S.L."/>
            <person name="Kruys A."/>
            <person name="Hutchinson M.I."/>
            <person name="Powell A.J."/>
            <person name="Barry K."/>
            <person name="Miller A.N."/>
            <person name="Grigoriev I.V."/>
            <person name="Debuchy R."/>
            <person name="Gladieux P."/>
            <person name="Thoren M.H."/>
            <person name="Johannesson H."/>
        </authorList>
    </citation>
    <scope>NUCLEOTIDE SEQUENCE</scope>
    <source>
        <strain evidence="1">CBS 626.80</strain>
    </source>
</reference>
<reference evidence="1" key="1">
    <citation type="journal article" date="2023" name="Mol. Phylogenet. Evol.">
        <title>Genome-scale phylogeny and comparative genomics of the fungal order Sordariales.</title>
        <authorList>
            <person name="Hensen N."/>
            <person name="Bonometti L."/>
            <person name="Westerberg I."/>
            <person name="Brannstrom I.O."/>
            <person name="Guillou S."/>
            <person name="Cros-Aarteil S."/>
            <person name="Calhoun S."/>
            <person name="Haridas S."/>
            <person name="Kuo A."/>
            <person name="Mondo S."/>
            <person name="Pangilinan J."/>
            <person name="Riley R."/>
            <person name="LaButti K."/>
            <person name="Andreopoulos B."/>
            <person name="Lipzen A."/>
            <person name="Chen C."/>
            <person name="Yan M."/>
            <person name="Daum C."/>
            <person name="Ng V."/>
            <person name="Clum A."/>
            <person name="Steindorff A."/>
            <person name="Ohm R.A."/>
            <person name="Martin F."/>
            <person name="Silar P."/>
            <person name="Natvig D.O."/>
            <person name="Lalanne C."/>
            <person name="Gautier V."/>
            <person name="Ament-Velasquez S.L."/>
            <person name="Kruys A."/>
            <person name="Hutchinson M.I."/>
            <person name="Powell A.J."/>
            <person name="Barry K."/>
            <person name="Miller A.N."/>
            <person name="Grigoriev I.V."/>
            <person name="Debuchy R."/>
            <person name="Gladieux P."/>
            <person name="Hiltunen Thoren M."/>
            <person name="Johannesson H."/>
        </authorList>
    </citation>
    <scope>NUCLEOTIDE SEQUENCE</scope>
    <source>
        <strain evidence="1">CBS 626.80</strain>
    </source>
</reference>
<organism evidence="1 2">
    <name type="scientific">Pseudoneurospora amorphoporcata</name>
    <dbReference type="NCBI Taxonomy" id="241081"/>
    <lineage>
        <taxon>Eukaryota</taxon>
        <taxon>Fungi</taxon>
        <taxon>Dikarya</taxon>
        <taxon>Ascomycota</taxon>
        <taxon>Pezizomycotina</taxon>
        <taxon>Sordariomycetes</taxon>
        <taxon>Sordariomycetidae</taxon>
        <taxon>Sordariales</taxon>
        <taxon>Sordariaceae</taxon>
        <taxon>Pseudoneurospora</taxon>
    </lineage>
</organism>
<proteinExistence type="predicted"/>
<evidence type="ECO:0000313" key="1">
    <source>
        <dbReference type="EMBL" id="KAK3956416.1"/>
    </source>
</evidence>
<protein>
    <submittedName>
        <fullName evidence="1">Uncharacterized protein</fullName>
    </submittedName>
</protein>
<gene>
    <name evidence="1" type="ORF">QBC32DRAFT_137554</name>
</gene>
<dbReference type="AlphaFoldDB" id="A0AAN6P2L4"/>
<sequence length="284" mass="30287">WISRQPAHPYQAIVPILPALTDQQIYLAPLFTGRCWFSFSSLPFFQVKTGLVFNLSLFLKLYHHHFHLSVPIKPRFTTHFQTNLHTTSPQQKWLSFSSAVSRGTRMITCSIPSSRSSALSRKLLSSRTVIPVAAVASASFATPAMLMPRTPLPTWTARSSMDAESASTRPPTAPAVAAVAASVRAAAVVAMAAVAVTRVVAAATRAAVVATAASSTVARVATSSRATASVAMVRLPSRATTVASSRDMQLPMAPATLPTPPSRASSTLPRVNTKRRFAPNLVLA</sequence>
<comment type="caution">
    <text evidence="1">The sequence shown here is derived from an EMBL/GenBank/DDBJ whole genome shotgun (WGS) entry which is preliminary data.</text>
</comment>
<dbReference type="Proteomes" id="UP001303222">
    <property type="component" value="Unassembled WGS sequence"/>
</dbReference>